<dbReference type="GeneID" id="97918272"/>
<proteinExistence type="predicted"/>
<accession>Q6TFS4</accession>
<dbReference type="EMBL" id="AY422215">
    <property type="protein sequence ID" value="AAQ97946.1"/>
    <property type="molecule type" value="Genomic_DNA"/>
</dbReference>
<dbReference type="PROSITE" id="PS51257">
    <property type="entry name" value="PROKAR_LIPOPROTEIN"/>
    <property type="match status" value="1"/>
</dbReference>
<evidence type="ECO:0000313" key="1">
    <source>
        <dbReference type="EMBL" id="AAQ97946.1"/>
    </source>
</evidence>
<gene>
    <name evidence="1" type="primary">orf4</name>
</gene>
<sequence length="76" mass="8510">MRKNLLLIIVIMTMTGCGEKGYDASYYQANHEKAEEMLKKCEAGEVTGKNCDNARAGLDNYKAKKLEDHLVGKDKN</sequence>
<dbReference type="InterPro" id="IPR047937">
    <property type="entry name" value="Eex_IncN-like"/>
</dbReference>
<reference evidence="1" key="1">
    <citation type="submission" date="2003-09" db="EMBL/GenBank/DDBJ databases">
        <title>Plasmid diversity in Erwinia amylovora: sequence determination of pEU30 (30,314 bp) and pEL60 (60,145 bp) and analysis of variation in plasmid pEA29.</title>
        <authorList>
            <person name="Foster G.C."/>
            <person name="McGhee G.C."/>
            <person name="Jones A.L."/>
            <person name="Sundin G.W."/>
        </authorList>
    </citation>
    <scope>NUCLEOTIDE SEQUENCE</scope>
    <source>
        <strain evidence="1">UTRJ2</strain>
        <plasmid evidence="1">pEU30</plasmid>
    </source>
</reference>
<name>Q6TFS4_ERWAM</name>
<geneLocation type="plasmid" evidence="1">
    <name>pEU30</name>
</geneLocation>
<protein>
    <submittedName>
        <fullName evidence="1">ORF4</fullName>
    </submittedName>
</protein>
<dbReference type="NCBIfam" id="NF033894">
    <property type="entry name" value="Eex_IncN"/>
    <property type="match status" value="1"/>
</dbReference>
<dbReference type="RefSeq" id="WP_011154488.1">
    <property type="nucleotide sequence ID" value="NC_005247.1"/>
</dbReference>
<keyword evidence="1" id="KW-0614">Plasmid</keyword>
<organism evidence="1">
    <name type="scientific">Erwinia amylovora</name>
    <name type="common">Fire blight bacteria</name>
    <dbReference type="NCBI Taxonomy" id="552"/>
    <lineage>
        <taxon>Bacteria</taxon>
        <taxon>Pseudomonadati</taxon>
        <taxon>Pseudomonadota</taxon>
        <taxon>Gammaproteobacteria</taxon>
        <taxon>Enterobacterales</taxon>
        <taxon>Erwiniaceae</taxon>
        <taxon>Erwinia</taxon>
    </lineage>
</organism>
<dbReference type="AlphaFoldDB" id="Q6TFS4"/>